<reference evidence="6 7" key="1">
    <citation type="submission" date="2020-06" db="EMBL/GenBank/DDBJ databases">
        <title>Mogibacterium timidum strain W9173 genomic sequence.</title>
        <authorList>
            <person name="Wade W.G."/>
            <person name="Johnston C.D."/>
            <person name="Chen T."/>
            <person name="Dewhirst F.E."/>
        </authorList>
    </citation>
    <scope>NUCLEOTIDE SEQUENCE [LARGE SCALE GENOMIC DNA]</scope>
    <source>
        <strain evidence="6 7">W9173</strain>
    </source>
</reference>
<name>A0A7Y8VQW5_9FIRM</name>
<dbReference type="Pfam" id="PF00005">
    <property type="entry name" value="ABC_tran"/>
    <property type="match status" value="1"/>
</dbReference>
<dbReference type="PROSITE" id="PS50893">
    <property type="entry name" value="ABC_TRANSPORTER_2"/>
    <property type="match status" value="1"/>
</dbReference>
<dbReference type="InterPro" id="IPR017871">
    <property type="entry name" value="ABC_transporter-like_CS"/>
</dbReference>
<organism evidence="6 7">
    <name type="scientific">Mogibacterium timidum</name>
    <dbReference type="NCBI Taxonomy" id="35519"/>
    <lineage>
        <taxon>Bacteria</taxon>
        <taxon>Bacillati</taxon>
        <taxon>Bacillota</taxon>
        <taxon>Clostridia</taxon>
        <taxon>Peptostreptococcales</taxon>
        <taxon>Anaerovoracaceae</taxon>
        <taxon>Mogibacterium</taxon>
    </lineage>
</organism>
<keyword evidence="7" id="KW-1185">Reference proteome</keyword>
<dbReference type="InterPro" id="IPR017911">
    <property type="entry name" value="MacB-like_ATP-bd"/>
</dbReference>
<protein>
    <submittedName>
        <fullName evidence="6">ABC transporter ATP-binding protein</fullName>
    </submittedName>
</protein>
<dbReference type="SUPFAM" id="SSF52540">
    <property type="entry name" value="P-loop containing nucleoside triphosphate hydrolases"/>
    <property type="match status" value="1"/>
</dbReference>
<dbReference type="PROSITE" id="PS00211">
    <property type="entry name" value="ABC_TRANSPORTER_1"/>
    <property type="match status" value="1"/>
</dbReference>
<sequence length="250" mass="28201">MNKDILQVAHLMKTYSYRGVTTEATRNVSFVVPQGEFCVIMGASGGGKTTLLNLISGVDRADAGDIVISDEFVTDLSMEEFALFRRDHIGIVFQDFNLIDSLNVTENIILPMHLDEMEPGEAVSKANDIMEQFGILELRDKWVYELSGGEQQRVAICRALINDPQIILADEPTGNLDSRSSSSVMECFEELNKRGITILMVTHDPASASYGDRILYFQDGTITYEIIRKDTRENFYHEILYELSKREAVR</sequence>
<evidence type="ECO:0000256" key="1">
    <source>
        <dbReference type="ARBA" id="ARBA00005417"/>
    </source>
</evidence>
<evidence type="ECO:0000256" key="4">
    <source>
        <dbReference type="ARBA" id="ARBA00022840"/>
    </source>
</evidence>
<dbReference type="EMBL" id="JABXYR010000001">
    <property type="protein sequence ID" value="NWO22991.1"/>
    <property type="molecule type" value="Genomic_DNA"/>
</dbReference>
<evidence type="ECO:0000256" key="3">
    <source>
        <dbReference type="ARBA" id="ARBA00022741"/>
    </source>
</evidence>
<dbReference type="PANTHER" id="PTHR42798:SF7">
    <property type="entry name" value="ALPHA-D-RIBOSE 1-METHYLPHOSPHONATE 5-TRIPHOSPHATE SYNTHASE SUBUNIT PHNL"/>
    <property type="match status" value="1"/>
</dbReference>
<dbReference type="AlphaFoldDB" id="A0A7Y8VQW5"/>
<evidence type="ECO:0000259" key="5">
    <source>
        <dbReference type="PROSITE" id="PS50893"/>
    </source>
</evidence>
<evidence type="ECO:0000313" key="6">
    <source>
        <dbReference type="EMBL" id="NWO22991.1"/>
    </source>
</evidence>
<dbReference type="CDD" id="cd03255">
    <property type="entry name" value="ABC_MJ0796_LolCDE_FtsE"/>
    <property type="match status" value="1"/>
</dbReference>
<keyword evidence="2" id="KW-0813">Transport</keyword>
<gene>
    <name evidence="6" type="ORF">HW270_02705</name>
</gene>
<comment type="similarity">
    <text evidence="1">Belongs to the ABC transporter superfamily.</text>
</comment>
<dbReference type="InterPro" id="IPR003593">
    <property type="entry name" value="AAA+_ATPase"/>
</dbReference>
<feature type="domain" description="ABC transporter" evidence="5">
    <location>
        <begin position="6"/>
        <end position="244"/>
    </location>
</feature>
<dbReference type="GO" id="GO:0098796">
    <property type="term" value="C:membrane protein complex"/>
    <property type="evidence" value="ECO:0007669"/>
    <property type="project" value="UniProtKB-ARBA"/>
</dbReference>
<dbReference type="Gene3D" id="3.40.50.300">
    <property type="entry name" value="P-loop containing nucleotide triphosphate hydrolases"/>
    <property type="match status" value="1"/>
</dbReference>
<keyword evidence="4 6" id="KW-0067">ATP-binding</keyword>
<accession>A0A7Y8VQW5</accession>
<proteinExistence type="inferred from homology"/>
<evidence type="ECO:0000256" key="2">
    <source>
        <dbReference type="ARBA" id="ARBA00022448"/>
    </source>
</evidence>
<dbReference type="InterPro" id="IPR027417">
    <property type="entry name" value="P-loop_NTPase"/>
</dbReference>
<comment type="caution">
    <text evidence="6">The sequence shown here is derived from an EMBL/GenBank/DDBJ whole genome shotgun (WGS) entry which is preliminary data.</text>
</comment>
<dbReference type="Proteomes" id="UP000526307">
    <property type="component" value="Unassembled WGS sequence"/>
</dbReference>
<dbReference type="GO" id="GO:0022857">
    <property type="term" value="F:transmembrane transporter activity"/>
    <property type="evidence" value="ECO:0007669"/>
    <property type="project" value="UniProtKB-ARBA"/>
</dbReference>
<dbReference type="GO" id="GO:0005524">
    <property type="term" value="F:ATP binding"/>
    <property type="evidence" value="ECO:0007669"/>
    <property type="project" value="UniProtKB-KW"/>
</dbReference>
<dbReference type="SMART" id="SM00382">
    <property type="entry name" value="AAA"/>
    <property type="match status" value="1"/>
</dbReference>
<evidence type="ECO:0000313" key="7">
    <source>
        <dbReference type="Proteomes" id="UP000526307"/>
    </source>
</evidence>
<dbReference type="GO" id="GO:0016887">
    <property type="term" value="F:ATP hydrolysis activity"/>
    <property type="evidence" value="ECO:0007669"/>
    <property type="project" value="InterPro"/>
</dbReference>
<dbReference type="FunFam" id="3.40.50.300:FF:000032">
    <property type="entry name" value="Export ABC transporter ATP-binding protein"/>
    <property type="match status" value="1"/>
</dbReference>
<dbReference type="InterPro" id="IPR003439">
    <property type="entry name" value="ABC_transporter-like_ATP-bd"/>
</dbReference>
<dbReference type="RefSeq" id="WP_009644574.1">
    <property type="nucleotide sequence ID" value="NZ_JABXYR010000001.1"/>
</dbReference>
<dbReference type="PANTHER" id="PTHR42798">
    <property type="entry name" value="LIPOPROTEIN-RELEASING SYSTEM ATP-BINDING PROTEIN LOLD"/>
    <property type="match status" value="1"/>
</dbReference>
<keyword evidence="3" id="KW-0547">Nucleotide-binding</keyword>